<dbReference type="NCBIfam" id="NF047658">
    <property type="entry name" value="HYC_CC_PP"/>
    <property type="match status" value="1"/>
</dbReference>
<dbReference type="InterPro" id="IPR058512">
    <property type="entry name" value="DUF8199"/>
</dbReference>
<dbReference type="Pfam" id="PF26622">
    <property type="entry name" value="DUF8199"/>
    <property type="match status" value="1"/>
</dbReference>
<dbReference type="OrthoDB" id="676308at2"/>
<gene>
    <name evidence="1" type="ORF">TH53_04305</name>
</gene>
<dbReference type="InterPro" id="IPR058060">
    <property type="entry name" value="HYC_CC_PP"/>
</dbReference>
<accession>A0A0D0GV05</accession>
<comment type="caution">
    <text evidence="1">The sequence shown here is derived from an EMBL/GenBank/DDBJ whole genome shotgun (WGS) entry which is preliminary data.</text>
</comment>
<evidence type="ECO:0000313" key="2">
    <source>
        <dbReference type="Proteomes" id="UP000032049"/>
    </source>
</evidence>
<organism evidence="1 2">
    <name type="scientific">Pedobacter lusitanus</name>
    <dbReference type="NCBI Taxonomy" id="1503925"/>
    <lineage>
        <taxon>Bacteria</taxon>
        <taxon>Pseudomonadati</taxon>
        <taxon>Bacteroidota</taxon>
        <taxon>Sphingobacteriia</taxon>
        <taxon>Sphingobacteriales</taxon>
        <taxon>Sphingobacteriaceae</taxon>
        <taxon>Pedobacter</taxon>
    </lineage>
</organism>
<dbReference type="RefSeq" id="WP_041878715.1">
    <property type="nucleotide sequence ID" value="NZ_CP157278.1"/>
</dbReference>
<protein>
    <submittedName>
        <fullName evidence="1">Uncharacterized protein</fullName>
    </submittedName>
</protein>
<name>A0A0D0GV05_9SPHI</name>
<dbReference type="Proteomes" id="UP000032049">
    <property type="component" value="Unassembled WGS sequence"/>
</dbReference>
<reference evidence="1 2" key="1">
    <citation type="submission" date="2015-01" db="EMBL/GenBank/DDBJ databases">
        <title>Draft genome sequence of Pedobacter sp. NL19 isolated from sludge of an effluent treatment pond in an abandoned uranium mine.</title>
        <authorList>
            <person name="Santos T."/>
            <person name="Caetano T."/>
            <person name="Covas C."/>
            <person name="Cruz A."/>
            <person name="Mendo S."/>
        </authorList>
    </citation>
    <scope>NUCLEOTIDE SEQUENCE [LARGE SCALE GENOMIC DNA]</scope>
    <source>
        <strain evidence="1 2">NL19</strain>
    </source>
</reference>
<evidence type="ECO:0000313" key="1">
    <source>
        <dbReference type="EMBL" id="KIO78246.1"/>
    </source>
</evidence>
<sequence>MKKALSILLILLYTTASFGLSVKQFYCCGQLSSVSLDLEQSINEQHSESSEKGRCCENQFRNIKGSHILSAQSASPAKCLKSQFLLNFITLYQGLIPVTAEYLTAVHPGNAPPITGNIPVYILNCTYRI</sequence>
<keyword evidence="2" id="KW-1185">Reference proteome</keyword>
<dbReference type="EMBL" id="JXRA01000017">
    <property type="protein sequence ID" value="KIO78246.1"/>
    <property type="molecule type" value="Genomic_DNA"/>
</dbReference>
<proteinExistence type="predicted"/>
<dbReference type="AlphaFoldDB" id="A0A0D0GV05"/>